<protein>
    <submittedName>
        <fullName evidence="6">Acetylxylan esterase</fullName>
    </submittedName>
</protein>
<evidence type="ECO:0000313" key="6">
    <source>
        <dbReference type="EMBL" id="QGY42216.1"/>
    </source>
</evidence>
<dbReference type="InterPro" id="IPR054579">
    <property type="entry name" value="GCE-like_dom"/>
</dbReference>
<evidence type="ECO:0000256" key="1">
    <source>
        <dbReference type="ARBA" id="ARBA00022487"/>
    </source>
</evidence>
<feature type="signal peptide" evidence="4">
    <location>
        <begin position="1"/>
        <end position="23"/>
    </location>
</feature>
<dbReference type="GO" id="GO:0052689">
    <property type="term" value="F:carboxylic ester hydrolase activity"/>
    <property type="evidence" value="ECO:0007669"/>
    <property type="project" value="UniProtKB-KW"/>
</dbReference>
<accession>A0A6I6JHE8</accession>
<evidence type="ECO:0000256" key="4">
    <source>
        <dbReference type="SAM" id="SignalP"/>
    </source>
</evidence>
<keyword evidence="2 4" id="KW-0732">Signal</keyword>
<name>A0A6I6JHE8_9BACT</name>
<sequence>MKKIALLIIFVMVMQVAWSQAEANYDESKVPDFELPDPLKTFNGKKIRNSKKWTKKGRQELLDFFTENVYGEVPGELKIASAQIVEQSENALNGKAKRRQVELTFKKGNRNLHFFILMYLPKSVEKAPVFLGYNFYGNHTITEDVNVIISEAWSRDNPSFGIINNQLTEQSRGVRTNRWAIEKMIDAGIGLATIYYGEVDPDKDDFTDGVHPFFYVDNQQQPAASEWGSISAWSWGLSRALDYFETYSEVDENKVIVFGHSRLGKTSLWAGASDERFAGVISNCSGCGGAALSKRKFGETVGRINSSFPHWFCKNFRNFNNNEEALPVDQHELLALIAPRPLYVASAEEDQWADPKGEFLSAFYASKVYDLFDKKGITSDKMPAVNEPIQNTVSYHIRTGKHDVTDFDWEQYINWAKEQVLK</sequence>
<evidence type="ECO:0000259" key="5">
    <source>
        <dbReference type="Pfam" id="PF22244"/>
    </source>
</evidence>
<organism evidence="6 7">
    <name type="scientific">Maribellus comscasis</name>
    <dbReference type="NCBI Taxonomy" id="2681766"/>
    <lineage>
        <taxon>Bacteria</taxon>
        <taxon>Pseudomonadati</taxon>
        <taxon>Bacteroidota</taxon>
        <taxon>Bacteroidia</taxon>
        <taxon>Marinilabiliales</taxon>
        <taxon>Prolixibacteraceae</taxon>
        <taxon>Maribellus</taxon>
    </lineage>
</organism>
<dbReference type="KEGG" id="mcos:GM418_00655"/>
<dbReference type="SUPFAM" id="SSF53474">
    <property type="entry name" value="alpha/beta-Hydrolases"/>
    <property type="match status" value="1"/>
</dbReference>
<dbReference type="Pfam" id="PF22244">
    <property type="entry name" value="GCE_fung"/>
    <property type="match status" value="1"/>
</dbReference>
<dbReference type="AlphaFoldDB" id="A0A6I6JHE8"/>
<keyword evidence="1" id="KW-0719">Serine esterase</keyword>
<feature type="chain" id="PRO_5026054865" evidence="4">
    <location>
        <begin position="24"/>
        <end position="422"/>
    </location>
</feature>
<evidence type="ECO:0000256" key="2">
    <source>
        <dbReference type="ARBA" id="ARBA00022729"/>
    </source>
</evidence>
<dbReference type="Proteomes" id="UP000428260">
    <property type="component" value="Chromosome"/>
</dbReference>
<feature type="domain" description="4-O-methyl-glucuronoyl methylesterase-like" evidence="5">
    <location>
        <begin position="184"/>
        <end position="371"/>
    </location>
</feature>
<dbReference type="InterPro" id="IPR029058">
    <property type="entry name" value="AB_hydrolase_fold"/>
</dbReference>
<dbReference type="RefSeq" id="WP_158862170.1">
    <property type="nucleotide sequence ID" value="NZ_CP046401.1"/>
</dbReference>
<evidence type="ECO:0000256" key="3">
    <source>
        <dbReference type="ARBA" id="ARBA00022801"/>
    </source>
</evidence>
<gene>
    <name evidence="6" type="ORF">GM418_00655</name>
</gene>
<evidence type="ECO:0000313" key="7">
    <source>
        <dbReference type="Proteomes" id="UP000428260"/>
    </source>
</evidence>
<reference evidence="6 7" key="1">
    <citation type="submission" date="2019-11" db="EMBL/GenBank/DDBJ databases">
        <authorList>
            <person name="Zheng R.K."/>
            <person name="Sun C.M."/>
        </authorList>
    </citation>
    <scope>NUCLEOTIDE SEQUENCE [LARGE SCALE GENOMIC DNA]</scope>
    <source>
        <strain evidence="6 7">WC007</strain>
    </source>
</reference>
<proteinExistence type="predicted"/>
<dbReference type="EMBL" id="CP046401">
    <property type="protein sequence ID" value="QGY42216.1"/>
    <property type="molecule type" value="Genomic_DNA"/>
</dbReference>
<keyword evidence="7" id="KW-1185">Reference proteome</keyword>
<dbReference type="Gene3D" id="3.40.50.1820">
    <property type="entry name" value="alpha/beta hydrolase"/>
    <property type="match status" value="1"/>
</dbReference>
<keyword evidence="3" id="KW-0378">Hydrolase</keyword>